<dbReference type="PANTHER" id="PTHR13887">
    <property type="entry name" value="GLUTATHIONE S-TRANSFERASE KAPPA"/>
    <property type="match status" value="1"/>
</dbReference>
<dbReference type="Proteomes" id="UP000198795">
    <property type="component" value="Unassembled WGS sequence"/>
</dbReference>
<sequence length="269" mass="29484">MLRRMSSVLVVSVMTLVAGCASEQLLQANNAANQGETSSTSAYGGLGASKQTKTSAPFNPFADHSSTSYGGRQIISNPSMDEVMKVGALPEMSLGRGDAPVTIIKYASLTCPYCRKFQKEVFLQLKRDYIDRGKVRFIIREFPIGRSSGNATIALRCARPETYFTLYSKFLEQQGSWVSQEVRLDAIHKVAAQVGLSRAEFDACLKNQAMIEGLEWIKDRGRTLGVIGTPNFFVQNKLVKKVLTYADLKAMIDPLLGVPVAAQNTADTR</sequence>
<evidence type="ECO:0000259" key="4">
    <source>
        <dbReference type="PROSITE" id="PS51352"/>
    </source>
</evidence>
<comment type="caution">
    <text evidence="5">The sequence shown here is derived from an EMBL/GenBank/DDBJ whole genome shotgun (WGS) entry which is preliminary data.</text>
</comment>
<dbReference type="PANTHER" id="PTHR13887:SF56">
    <property type="entry name" value="THIOREDOXIN-LIKE REDUCTASE RV2466C"/>
    <property type="match status" value="1"/>
</dbReference>
<feature type="chain" id="PRO_5046570385" evidence="3">
    <location>
        <begin position="24"/>
        <end position="269"/>
    </location>
</feature>
<evidence type="ECO:0000256" key="3">
    <source>
        <dbReference type="SAM" id="SignalP"/>
    </source>
</evidence>
<keyword evidence="5" id="KW-0413">Isomerase</keyword>
<evidence type="ECO:0000313" key="5">
    <source>
        <dbReference type="EMBL" id="SDO84607.1"/>
    </source>
</evidence>
<dbReference type="InterPro" id="IPR036249">
    <property type="entry name" value="Thioredoxin-like_sf"/>
</dbReference>
<keyword evidence="3" id="KW-0732">Signal</keyword>
<dbReference type="PROSITE" id="PS51352">
    <property type="entry name" value="THIOREDOXIN_2"/>
    <property type="match status" value="1"/>
</dbReference>
<accession>A0A1H0MW28</accession>
<dbReference type="GO" id="GO:0016853">
    <property type="term" value="F:isomerase activity"/>
    <property type="evidence" value="ECO:0007669"/>
    <property type="project" value="UniProtKB-KW"/>
</dbReference>
<feature type="domain" description="Thioredoxin" evidence="4">
    <location>
        <begin position="52"/>
        <end position="257"/>
    </location>
</feature>
<name>A0A1H0MW28_9HYPH</name>
<dbReference type="PROSITE" id="PS51257">
    <property type="entry name" value="PROKAR_LIPOPROTEIN"/>
    <property type="match status" value="1"/>
</dbReference>
<reference evidence="5 6" key="1">
    <citation type="submission" date="2016-10" db="EMBL/GenBank/DDBJ databases">
        <authorList>
            <person name="Varghese N."/>
            <person name="Submissions S."/>
        </authorList>
    </citation>
    <scope>NUCLEOTIDE SEQUENCE [LARGE SCALE GENOMIC DNA]</scope>
    <source>
        <strain evidence="5 6">CGMCC 1.6497</strain>
    </source>
</reference>
<evidence type="ECO:0000256" key="2">
    <source>
        <dbReference type="ARBA" id="ARBA00005791"/>
    </source>
</evidence>
<keyword evidence="6" id="KW-1185">Reference proteome</keyword>
<dbReference type="Pfam" id="PF13462">
    <property type="entry name" value="Thioredoxin_4"/>
    <property type="match status" value="1"/>
</dbReference>
<feature type="signal peptide" evidence="3">
    <location>
        <begin position="1"/>
        <end position="23"/>
    </location>
</feature>
<dbReference type="InterPro" id="IPR013766">
    <property type="entry name" value="Thioredoxin_domain"/>
</dbReference>
<protein>
    <submittedName>
        <fullName evidence="5">Protein-disulfide isomerase</fullName>
    </submittedName>
</protein>
<gene>
    <name evidence="5" type="ORF">SAMN04488061_1806</name>
</gene>
<organism evidence="5 6">
    <name type="scientific">Filomicrobium insigne</name>
    <dbReference type="NCBI Taxonomy" id="418854"/>
    <lineage>
        <taxon>Bacteria</taxon>
        <taxon>Pseudomonadati</taxon>
        <taxon>Pseudomonadota</taxon>
        <taxon>Alphaproteobacteria</taxon>
        <taxon>Hyphomicrobiales</taxon>
        <taxon>Hyphomicrobiaceae</taxon>
        <taxon>Filomicrobium</taxon>
    </lineage>
</organism>
<proteinExistence type="inferred from homology"/>
<comment type="function">
    <text evidence="1">May be required for disulfide bond formation in some proteins.</text>
</comment>
<dbReference type="InterPro" id="IPR012336">
    <property type="entry name" value="Thioredoxin-like_fold"/>
</dbReference>
<evidence type="ECO:0000313" key="6">
    <source>
        <dbReference type="Proteomes" id="UP000198795"/>
    </source>
</evidence>
<evidence type="ECO:0000256" key="1">
    <source>
        <dbReference type="ARBA" id="ARBA00003565"/>
    </source>
</evidence>
<dbReference type="SUPFAM" id="SSF52833">
    <property type="entry name" value="Thioredoxin-like"/>
    <property type="match status" value="1"/>
</dbReference>
<dbReference type="Gene3D" id="3.40.30.10">
    <property type="entry name" value="Glutaredoxin"/>
    <property type="match status" value="1"/>
</dbReference>
<comment type="similarity">
    <text evidence="2">Belongs to the thioredoxin family. DsbA subfamily.</text>
</comment>
<dbReference type="EMBL" id="FNJC01000002">
    <property type="protein sequence ID" value="SDO84607.1"/>
    <property type="molecule type" value="Genomic_DNA"/>
</dbReference>